<feature type="non-terminal residue" evidence="1">
    <location>
        <position position="1"/>
    </location>
</feature>
<evidence type="ECO:0000313" key="1">
    <source>
        <dbReference type="EMBL" id="CAI2197447.1"/>
    </source>
</evidence>
<keyword evidence="2" id="KW-1185">Reference proteome</keyword>
<protein>
    <submittedName>
        <fullName evidence="1">5907_t:CDS:1</fullName>
    </submittedName>
</protein>
<organism evidence="1 2">
    <name type="scientific">Funneliformis geosporum</name>
    <dbReference type="NCBI Taxonomy" id="1117311"/>
    <lineage>
        <taxon>Eukaryota</taxon>
        <taxon>Fungi</taxon>
        <taxon>Fungi incertae sedis</taxon>
        <taxon>Mucoromycota</taxon>
        <taxon>Glomeromycotina</taxon>
        <taxon>Glomeromycetes</taxon>
        <taxon>Glomerales</taxon>
        <taxon>Glomeraceae</taxon>
        <taxon>Funneliformis</taxon>
    </lineage>
</organism>
<dbReference type="AlphaFoldDB" id="A0A9W4XAB3"/>
<dbReference type="Proteomes" id="UP001153678">
    <property type="component" value="Unassembled WGS sequence"/>
</dbReference>
<feature type="non-terminal residue" evidence="1">
    <location>
        <position position="44"/>
    </location>
</feature>
<reference evidence="1" key="1">
    <citation type="submission" date="2022-08" db="EMBL/GenBank/DDBJ databases">
        <authorList>
            <person name="Kallberg Y."/>
            <person name="Tangrot J."/>
            <person name="Rosling A."/>
        </authorList>
    </citation>
    <scope>NUCLEOTIDE SEQUENCE</scope>
    <source>
        <strain evidence="1">Wild A</strain>
    </source>
</reference>
<dbReference type="EMBL" id="CAMKVN010016305">
    <property type="protein sequence ID" value="CAI2197447.1"/>
    <property type="molecule type" value="Genomic_DNA"/>
</dbReference>
<accession>A0A9W4XAB3</accession>
<proteinExistence type="predicted"/>
<comment type="caution">
    <text evidence="1">The sequence shown here is derived from an EMBL/GenBank/DDBJ whole genome shotgun (WGS) entry which is preliminary data.</text>
</comment>
<name>A0A9W4XAB3_9GLOM</name>
<sequence length="44" mass="5207">DMDEKQRQKDFSDINIAWSELDCITYTNTIKAEISFEVIGYFDI</sequence>
<gene>
    <name evidence="1" type="ORF">FWILDA_LOCUS18082</name>
</gene>
<evidence type="ECO:0000313" key="2">
    <source>
        <dbReference type="Proteomes" id="UP001153678"/>
    </source>
</evidence>